<evidence type="ECO:0000256" key="1">
    <source>
        <dbReference type="ARBA" id="ARBA00004196"/>
    </source>
</evidence>
<accession>A0A948T352</accession>
<sequence length="228" mass="24778">MNELHNKKLESPCAKRVQWLLAGSWWNPLHGKRPVSTNPDVSGTSPGAVRYAVRFFALMLVLTLVARGTSGAAMPRVKLQTPSAGVILRQTEVTATLSPQQGQDFPLPPEVTADYLAVSVGQSLKKGDTILRLNREELKDALTATKIQLAQKQAQYANLSQEDTLLSAQRSVDHAKTSLEQAGSAYEQAKQDTERLAQSNGAEADALALQIQDTETQISGRTVVEVLF</sequence>
<proteinExistence type="predicted"/>
<evidence type="ECO:0000256" key="3">
    <source>
        <dbReference type="SAM" id="Coils"/>
    </source>
</evidence>
<comment type="subcellular location">
    <subcellularLocation>
        <location evidence="1">Cell envelope</location>
    </subcellularLocation>
</comment>
<dbReference type="GO" id="GO:0030313">
    <property type="term" value="C:cell envelope"/>
    <property type="evidence" value="ECO:0007669"/>
    <property type="project" value="UniProtKB-SubCell"/>
</dbReference>
<dbReference type="EMBL" id="JAHLFP010000056">
    <property type="protein sequence ID" value="MBU3806538.1"/>
    <property type="molecule type" value="Genomic_DNA"/>
</dbReference>
<name>A0A948T352_9FIRM</name>
<dbReference type="InterPro" id="IPR050465">
    <property type="entry name" value="UPF0194_transport"/>
</dbReference>
<gene>
    <name evidence="4" type="ORF">H9882_06585</name>
</gene>
<evidence type="ECO:0000313" key="5">
    <source>
        <dbReference type="Proteomes" id="UP000713596"/>
    </source>
</evidence>
<organism evidence="4 5">
    <name type="scientific">Candidatus Allofournierella pullistercoris</name>
    <dbReference type="NCBI Taxonomy" id="2838597"/>
    <lineage>
        <taxon>Bacteria</taxon>
        <taxon>Bacillati</taxon>
        <taxon>Bacillota</taxon>
        <taxon>Clostridia</taxon>
        <taxon>Eubacteriales</taxon>
        <taxon>Oscillospiraceae</taxon>
        <taxon>Allofournierella</taxon>
    </lineage>
</organism>
<reference evidence="4" key="2">
    <citation type="submission" date="2021-04" db="EMBL/GenBank/DDBJ databases">
        <authorList>
            <person name="Gilroy R."/>
        </authorList>
    </citation>
    <scope>NUCLEOTIDE SEQUENCE</scope>
    <source>
        <strain evidence="4">B5_2728</strain>
    </source>
</reference>
<comment type="caution">
    <text evidence="4">The sequence shown here is derived from an EMBL/GenBank/DDBJ whole genome shotgun (WGS) entry which is preliminary data.</text>
</comment>
<protein>
    <recommendedName>
        <fullName evidence="6">Biotin/lipoyl-binding protein</fullName>
    </recommendedName>
</protein>
<evidence type="ECO:0000313" key="4">
    <source>
        <dbReference type="EMBL" id="MBU3806538.1"/>
    </source>
</evidence>
<evidence type="ECO:0008006" key="6">
    <source>
        <dbReference type="Google" id="ProtNLM"/>
    </source>
</evidence>
<keyword evidence="2 3" id="KW-0175">Coiled coil</keyword>
<dbReference type="Proteomes" id="UP000713596">
    <property type="component" value="Unassembled WGS sequence"/>
</dbReference>
<feature type="coiled-coil region" evidence="3">
    <location>
        <begin position="135"/>
        <end position="162"/>
    </location>
</feature>
<dbReference type="AlphaFoldDB" id="A0A948T352"/>
<evidence type="ECO:0000256" key="2">
    <source>
        <dbReference type="ARBA" id="ARBA00023054"/>
    </source>
</evidence>
<dbReference type="PANTHER" id="PTHR32347">
    <property type="entry name" value="EFFLUX SYSTEM COMPONENT YKNX-RELATED"/>
    <property type="match status" value="1"/>
</dbReference>
<reference evidence="4" key="1">
    <citation type="journal article" date="2021" name="PeerJ">
        <title>Extensive microbial diversity within the chicken gut microbiome revealed by metagenomics and culture.</title>
        <authorList>
            <person name="Gilroy R."/>
            <person name="Ravi A."/>
            <person name="Getino M."/>
            <person name="Pursley I."/>
            <person name="Horton D.L."/>
            <person name="Alikhan N.F."/>
            <person name="Baker D."/>
            <person name="Gharbi K."/>
            <person name="Hall N."/>
            <person name="Watson M."/>
            <person name="Adriaenssens E.M."/>
            <person name="Foster-Nyarko E."/>
            <person name="Jarju S."/>
            <person name="Secka A."/>
            <person name="Antonio M."/>
            <person name="Oren A."/>
            <person name="Chaudhuri R.R."/>
            <person name="La Ragione R."/>
            <person name="Hildebrand F."/>
            <person name="Pallen M.J."/>
        </authorList>
    </citation>
    <scope>NUCLEOTIDE SEQUENCE</scope>
    <source>
        <strain evidence="4">B5_2728</strain>
    </source>
</reference>